<reference evidence="3 4" key="1">
    <citation type="submission" date="2022-09" db="EMBL/GenBank/DDBJ databases">
        <title>Enrichment on poylsaccharides allowed isolation of novel metabolic and taxonomic groups of Haloarchaea.</title>
        <authorList>
            <person name="Sorokin D.Y."/>
            <person name="Elcheninov A.G."/>
            <person name="Khizhniak T.V."/>
            <person name="Kolganova T.V."/>
            <person name="Kublanov I.V."/>
        </authorList>
    </citation>
    <scope>NUCLEOTIDE SEQUENCE [LARGE SCALE GENOMIC DNA]</scope>
    <source>
        <strain evidence="3 4">AArc-curdl1</strain>
    </source>
</reference>
<dbReference type="Pfam" id="PF18545">
    <property type="entry name" value="HalOD1"/>
    <property type="match status" value="2"/>
</dbReference>
<feature type="region of interest" description="Disordered" evidence="1">
    <location>
        <begin position="1"/>
        <end position="28"/>
    </location>
</feature>
<feature type="region of interest" description="Disordered" evidence="1">
    <location>
        <begin position="102"/>
        <end position="137"/>
    </location>
</feature>
<dbReference type="RefSeq" id="WP_342807025.1">
    <property type="nucleotide sequence ID" value="NZ_JAOPJZ010000002.1"/>
</dbReference>
<keyword evidence="4" id="KW-1185">Reference proteome</keyword>
<feature type="domain" description="Halobacterial output" evidence="2">
    <location>
        <begin position="45"/>
        <end position="90"/>
    </location>
</feature>
<proteinExistence type="predicted"/>
<evidence type="ECO:0000313" key="3">
    <source>
        <dbReference type="EMBL" id="MCU4751351.1"/>
    </source>
</evidence>
<dbReference type="InterPro" id="IPR040624">
    <property type="entry name" value="HalOD1"/>
</dbReference>
<name>A0AAP2Z641_9EURY</name>
<feature type="compositionally biased region" description="Basic and acidic residues" evidence="1">
    <location>
        <begin position="1"/>
        <end position="27"/>
    </location>
</feature>
<evidence type="ECO:0000256" key="1">
    <source>
        <dbReference type="SAM" id="MobiDB-lite"/>
    </source>
</evidence>
<feature type="compositionally biased region" description="Low complexity" evidence="1">
    <location>
        <begin position="109"/>
        <end position="121"/>
    </location>
</feature>
<feature type="domain" description="Halobacterial output" evidence="2">
    <location>
        <begin position="134"/>
        <end position="199"/>
    </location>
</feature>
<protein>
    <recommendedName>
        <fullName evidence="2">Halobacterial output domain-containing protein</fullName>
    </recommendedName>
</protein>
<gene>
    <name evidence="3" type="ORF">OB919_05040</name>
</gene>
<dbReference type="Proteomes" id="UP001321047">
    <property type="component" value="Unassembled WGS sequence"/>
</dbReference>
<accession>A0AAP2Z641</accession>
<comment type="caution">
    <text evidence="3">The sequence shown here is derived from an EMBL/GenBank/DDBJ whole genome shotgun (WGS) entry which is preliminary data.</text>
</comment>
<dbReference type="EMBL" id="JAOPJZ010000002">
    <property type="protein sequence ID" value="MCU4751351.1"/>
    <property type="molecule type" value="Genomic_DNA"/>
</dbReference>
<dbReference type="AlphaFoldDB" id="A0AAP2Z641"/>
<organism evidence="3 4">
    <name type="scientific">Natronosalvus hydrolyticus</name>
    <dbReference type="NCBI Taxonomy" id="2979988"/>
    <lineage>
        <taxon>Archaea</taxon>
        <taxon>Methanobacteriati</taxon>
        <taxon>Methanobacteriota</taxon>
        <taxon>Stenosarchaea group</taxon>
        <taxon>Halobacteria</taxon>
        <taxon>Halobacteriales</taxon>
        <taxon>Natrialbaceae</taxon>
        <taxon>Natronosalvus</taxon>
    </lineage>
</organism>
<evidence type="ECO:0000259" key="2">
    <source>
        <dbReference type="Pfam" id="PF18545"/>
    </source>
</evidence>
<evidence type="ECO:0000313" key="4">
    <source>
        <dbReference type="Proteomes" id="UP001321047"/>
    </source>
</evidence>
<sequence>MDHDLSDHSEVDSAGHVTDGYRTRYDESPSGALSRLLSVLYRDTQPPMLYDAVDPEALDTLFGEQPTRTARTLSFRCDAYVITVERDGSIFAIPRPTESQFDAADVTHSSSSGGPSLSRRSCTNRSARRQPSPETPLSMQVIQAVADHKGIDPLELSTPLYYSLDPEALDSVFQDTTGHLTFEYDGYTVTVDSSGAIDLDQLR</sequence>